<organism evidence="1 2">
    <name type="scientific">Thelephora ganbajun</name>
    <name type="common">Ganba fungus</name>
    <dbReference type="NCBI Taxonomy" id="370292"/>
    <lineage>
        <taxon>Eukaryota</taxon>
        <taxon>Fungi</taxon>
        <taxon>Dikarya</taxon>
        <taxon>Basidiomycota</taxon>
        <taxon>Agaricomycotina</taxon>
        <taxon>Agaricomycetes</taxon>
        <taxon>Thelephorales</taxon>
        <taxon>Thelephoraceae</taxon>
        <taxon>Thelephora</taxon>
    </lineage>
</organism>
<name>A0ACB6Z6K4_THEGA</name>
<evidence type="ECO:0000313" key="1">
    <source>
        <dbReference type="EMBL" id="KAF9644973.1"/>
    </source>
</evidence>
<proteinExistence type="predicted"/>
<reference evidence="1" key="1">
    <citation type="submission" date="2019-10" db="EMBL/GenBank/DDBJ databases">
        <authorList>
            <consortium name="DOE Joint Genome Institute"/>
            <person name="Kuo A."/>
            <person name="Miyauchi S."/>
            <person name="Kiss E."/>
            <person name="Drula E."/>
            <person name="Kohler A."/>
            <person name="Sanchez-Garcia M."/>
            <person name="Andreopoulos B."/>
            <person name="Barry K.W."/>
            <person name="Bonito G."/>
            <person name="Buee M."/>
            <person name="Carver A."/>
            <person name="Chen C."/>
            <person name="Cichocki N."/>
            <person name="Clum A."/>
            <person name="Culley D."/>
            <person name="Crous P.W."/>
            <person name="Fauchery L."/>
            <person name="Girlanda M."/>
            <person name="Hayes R."/>
            <person name="Keri Z."/>
            <person name="Labutti K."/>
            <person name="Lipzen A."/>
            <person name="Lombard V."/>
            <person name="Magnuson J."/>
            <person name="Maillard F."/>
            <person name="Morin E."/>
            <person name="Murat C."/>
            <person name="Nolan M."/>
            <person name="Ohm R."/>
            <person name="Pangilinan J."/>
            <person name="Pereira M."/>
            <person name="Perotto S."/>
            <person name="Peter M."/>
            <person name="Riley R."/>
            <person name="Sitrit Y."/>
            <person name="Stielow B."/>
            <person name="Szollosi G."/>
            <person name="Zifcakova L."/>
            <person name="Stursova M."/>
            <person name="Spatafora J.W."/>
            <person name="Tedersoo L."/>
            <person name="Vaario L.-M."/>
            <person name="Yamada A."/>
            <person name="Yan M."/>
            <person name="Wang P."/>
            <person name="Xu J."/>
            <person name="Bruns T."/>
            <person name="Baldrian P."/>
            <person name="Vilgalys R."/>
            <person name="Henrissat B."/>
            <person name="Grigoriev I.V."/>
            <person name="Hibbett D."/>
            <person name="Nagy L.G."/>
            <person name="Martin F.M."/>
        </authorList>
    </citation>
    <scope>NUCLEOTIDE SEQUENCE</scope>
    <source>
        <strain evidence="1">P2</strain>
    </source>
</reference>
<comment type="caution">
    <text evidence="1">The sequence shown here is derived from an EMBL/GenBank/DDBJ whole genome shotgun (WGS) entry which is preliminary data.</text>
</comment>
<keyword evidence="2" id="KW-1185">Reference proteome</keyword>
<sequence>MNRTLEKNMCKLPDAVTNSEVPDLRERAEQYIDSGLQYACKSWHKHLVDEHTARTPEITSALHRFLENKFVFWLEVLSVLGAAREAIDALDVVTQLLEASSTVELANDYFRFVTGFFEVIEESAAHIYHTALPVSPQTSMVRKLYEPYASPLVRIVHGQPVSWDPAIVTKEYFCVVAVWSPCGRFIAISNGGPRTRIVDAATLKRLTILESPPSKTRKLAFSLDGRLLTSFNHWPEKFISWDLQAGVLVSAISPEQWDYNTKCSSITYSACGTTFGVLTHRLGTFALCTYNVHYGTHIYSHLVEGKVVGDIWTHGEYLRFAVAKPGSITMWEAGFTSGNTPTEVESLPLPGKFLRDSPVHSFHPTLFRVAFAHSRRIFVWDARRSKYLLKEDARYPHGISFSSDGRFFMYETRSNEADPWQTYLWKESPTGYLLHWKFDCEMGASNQLVSPNGESILEFGGGGVQLRRTVDPTSSPRKQDRQEFIVEFSPDETVAAVTRSRDNTITVLDLKSGDPLSIIDTGMRVHGQRVTGSTVVAADHEKVVTWDLPARDHVLNTKVNVNNSIQTVTTSCSRTHSLHSASISPDLHSIAIMEHIISPISYSLHLHDVPTGRCLGSTSIPGSSDERSWFTLDGCQIWYLTDEDKVNGLTIVKDSESDAIKLEHLGPTNQPQNTPWLSSRGYQITDDGWILGISGKRLLRLPLRWQSKDMIDRMWNGRFLALLHSTLPEVVILELEE</sequence>
<dbReference type="Proteomes" id="UP000886501">
    <property type="component" value="Unassembled WGS sequence"/>
</dbReference>
<gene>
    <name evidence="1" type="ORF">BDM02DRAFT_3190111</name>
</gene>
<protein>
    <submittedName>
        <fullName evidence="1">Uncharacterized protein</fullName>
    </submittedName>
</protein>
<reference evidence="1" key="2">
    <citation type="journal article" date="2020" name="Nat. Commun.">
        <title>Large-scale genome sequencing of mycorrhizal fungi provides insights into the early evolution of symbiotic traits.</title>
        <authorList>
            <person name="Miyauchi S."/>
            <person name="Kiss E."/>
            <person name="Kuo A."/>
            <person name="Drula E."/>
            <person name="Kohler A."/>
            <person name="Sanchez-Garcia M."/>
            <person name="Morin E."/>
            <person name="Andreopoulos B."/>
            <person name="Barry K.W."/>
            <person name="Bonito G."/>
            <person name="Buee M."/>
            <person name="Carver A."/>
            <person name="Chen C."/>
            <person name="Cichocki N."/>
            <person name="Clum A."/>
            <person name="Culley D."/>
            <person name="Crous P.W."/>
            <person name="Fauchery L."/>
            <person name="Girlanda M."/>
            <person name="Hayes R.D."/>
            <person name="Keri Z."/>
            <person name="LaButti K."/>
            <person name="Lipzen A."/>
            <person name="Lombard V."/>
            <person name="Magnuson J."/>
            <person name="Maillard F."/>
            <person name="Murat C."/>
            <person name="Nolan M."/>
            <person name="Ohm R.A."/>
            <person name="Pangilinan J."/>
            <person name="Pereira M.F."/>
            <person name="Perotto S."/>
            <person name="Peter M."/>
            <person name="Pfister S."/>
            <person name="Riley R."/>
            <person name="Sitrit Y."/>
            <person name="Stielow J.B."/>
            <person name="Szollosi G."/>
            <person name="Zifcakova L."/>
            <person name="Stursova M."/>
            <person name="Spatafora J.W."/>
            <person name="Tedersoo L."/>
            <person name="Vaario L.M."/>
            <person name="Yamada A."/>
            <person name="Yan M."/>
            <person name="Wang P."/>
            <person name="Xu J."/>
            <person name="Bruns T."/>
            <person name="Baldrian P."/>
            <person name="Vilgalys R."/>
            <person name="Dunand C."/>
            <person name="Henrissat B."/>
            <person name="Grigoriev I.V."/>
            <person name="Hibbett D."/>
            <person name="Nagy L.G."/>
            <person name="Martin F.M."/>
        </authorList>
    </citation>
    <scope>NUCLEOTIDE SEQUENCE</scope>
    <source>
        <strain evidence="1">P2</strain>
    </source>
</reference>
<accession>A0ACB6Z6K4</accession>
<dbReference type="EMBL" id="MU118110">
    <property type="protein sequence ID" value="KAF9644973.1"/>
    <property type="molecule type" value="Genomic_DNA"/>
</dbReference>
<evidence type="ECO:0000313" key="2">
    <source>
        <dbReference type="Proteomes" id="UP000886501"/>
    </source>
</evidence>